<dbReference type="Pfam" id="PF00535">
    <property type="entry name" value="Glycos_transf_2"/>
    <property type="match status" value="1"/>
</dbReference>
<keyword evidence="6 16" id="KW-0808">Transferase</keyword>
<evidence type="ECO:0000256" key="17">
    <source>
        <dbReference type="SAM" id="MobiDB-lite"/>
    </source>
</evidence>
<organism evidence="19 20">
    <name type="scientific">Macrostomum lignano</name>
    <dbReference type="NCBI Taxonomy" id="282301"/>
    <lineage>
        <taxon>Eukaryota</taxon>
        <taxon>Metazoa</taxon>
        <taxon>Spiralia</taxon>
        <taxon>Lophotrochozoa</taxon>
        <taxon>Platyhelminthes</taxon>
        <taxon>Rhabditophora</taxon>
        <taxon>Macrostomorpha</taxon>
        <taxon>Macrostomida</taxon>
        <taxon>Macrostomidae</taxon>
        <taxon>Macrostomum</taxon>
    </lineage>
</organism>
<keyword evidence="13" id="KW-0472">Membrane</keyword>
<dbReference type="Gene3D" id="2.80.10.50">
    <property type="match status" value="1"/>
</dbReference>
<dbReference type="GO" id="GO:0046872">
    <property type="term" value="F:metal ion binding"/>
    <property type="evidence" value="ECO:0007669"/>
    <property type="project" value="UniProtKB-KW"/>
</dbReference>
<evidence type="ECO:0000256" key="11">
    <source>
        <dbReference type="ARBA" id="ARBA00022989"/>
    </source>
</evidence>
<feature type="region of interest" description="Disordered" evidence="17">
    <location>
        <begin position="1"/>
        <end position="32"/>
    </location>
</feature>
<dbReference type="WBParaSite" id="maker-uti_cns_0010409-snap-gene-0.3-mRNA-1">
    <property type="protein sequence ID" value="maker-uti_cns_0010409-snap-gene-0.3-mRNA-1"/>
    <property type="gene ID" value="maker-uti_cns_0010409-snap-gene-0.3"/>
</dbReference>
<dbReference type="InterPro" id="IPR035992">
    <property type="entry name" value="Ricin_B-like_lectins"/>
</dbReference>
<name>A0A1I8I7L5_9PLAT</name>
<dbReference type="GO" id="GO:0030246">
    <property type="term" value="F:carbohydrate binding"/>
    <property type="evidence" value="ECO:0007669"/>
    <property type="project" value="UniProtKB-KW"/>
</dbReference>
<comment type="pathway">
    <text evidence="3 16">Protein modification; protein glycosylation.</text>
</comment>
<feature type="domain" description="Ricin B lectin" evidence="18">
    <location>
        <begin position="677"/>
        <end position="805"/>
    </location>
</feature>
<comment type="cofactor">
    <cofactor evidence="1 16">
        <name>Mn(2+)</name>
        <dbReference type="ChEBI" id="CHEBI:29035"/>
    </cofactor>
</comment>
<dbReference type="EC" id="2.4.1.-" evidence="16"/>
<feature type="compositionally biased region" description="Pro residues" evidence="17">
    <location>
        <begin position="105"/>
        <end position="120"/>
    </location>
</feature>
<dbReference type="PROSITE" id="PS50231">
    <property type="entry name" value="RICIN_B_LECTIN"/>
    <property type="match status" value="1"/>
</dbReference>
<evidence type="ECO:0000313" key="20">
    <source>
        <dbReference type="WBParaSite" id="maker-uti_cns_0010409-snap-gene-0.3-mRNA-1"/>
    </source>
</evidence>
<keyword evidence="11" id="KW-1133">Transmembrane helix</keyword>
<evidence type="ECO:0000256" key="4">
    <source>
        <dbReference type="ARBA" id="ARBA00005680"/>
    </source>
</evidence>
<dbReference type="InterPro" id="IPR029044">
    <property type="entry name" value="Nucleotide-diphossugar_trans"/>
</dbReference>
<keyword evidence="7" id="KW-0812">Transmembrane</keyword>
<sequence>LSKPSSPKKPVAKRASSVIKPRVEPAAAAGATTTTVTHTCLGPGSQEDLVDRHFRLSLMLTCCSQPQLPHLLMRQLFSTATANVTADQLTDLHFKLSLGRHWPLTAPPPTPPPTPPPRPEAAPLKSRQKPSISSAKWQQKHRKLQETVCSVDDGGGKVLPDNDIPDASESFLHEPAEIFADFARNFAIVISTATASSSSHSCLRTTAASAAAPGTPAPRRGRLSNRSAVVAVLLLSLLGLACLLYAGSPNPVEASAVELSNVAKDAAASSSSPLPSSAGLGGGGGAGGVGALWNNLVNAVGLAPSRPGDNGAAVVVPPELAERAKILFSENQFNLVASDLMALNRTLPDYRMSACQTKLYPDRLPTTSVVIVFHNEAWSTLLRTVHSVIDRSCAGCLKEVILVDDSSTRPFLGKPLDEYTATLSTPTRVLRMSSRSGLIRARLRGASVAQGDTITFLDAHCEATTGWLEPLLAEIKRNRRAVACPIIDVISEQNFQYVPASDSTWGGFNWRLNFRWYPVPQREFDRRKQDRSMPLYTPTMAGGLFTIDRRYFFEIGAYDSGMEIWGGENLEMSFRVWMCGGHLLLVTCSRVGHVFRKISPYSWPGGVANILNKNAMRTAAVWMDDYKDLLLRINPALRSVAYGDVTARLKLKAKLNCKSFGWYLENIYPESHFPANARYLGPMGNSRYKMCADTMGHQAHAKLGLGPCHGQGGNQLFAWGADNRLRSDDVCWSLAYSGAELTLETCDDADSKQLFAADSAGGSSFRVRHVYTGLCMGVPLLAAQPKSQPAMAACGRGDEQLWQMDGFK</sequence>
<dbReference type="CDD" id="cd02510">
    <property type="entry name" value="pp-GalNAc-T"/>
    <property type="match status" value="1"/>
</dbReference>
<keyword evidence="5 16" id="KW-0328">Glycosyltransferase</keyword>
<proteinExistence type="inferred from homology"/>
<evidence type="ECO:0000256" key="1">
    <source>
        <dbReference type="ARBA" id="ARBA00001936"/>
    </source>
</evidence>
<dbReference type="GO" id="GO:0000139">
    <property type="term" value="C:Golgi membrane"/>
    <property type="evidence" value="ECO:0007669"/>
    <property type="project" value="UniProtKB-SubCell"/>
</dbReference>
<evidence type="ECO:0000256" key="15">
    <source>
        <dbReference type="ARBA" id="ARBA00023211"/>
    </source>
</evidence>
<comment type="subcellular location">
    <subcellularLocation>
        <location evidence="2 16">Golgi apparatus membrane</location>
        <topology evidence="2 16">Single-pass type II membrane protein</topology>
    </subcellularLocation>
</comment>
<keyword evidence="8" id="KW-0479">Metal-binding</keyword>
<reference evidence="20" key="1">
    <citation type="submission" date="2016-11" db="UniProtKB">
        <authorList>
            <consortium name="WormBaseParasite"/>
        </authorList>
    </citation>
    <scope>IDENTIFICATION</scope>
</reference>
<keyword evidence="14 16" id="KW-1015">Disulfide bond</keyword>
<evidence type="ECO:0000256" key="8">
    <source>
        <dbReference type="ARBA" id="ARBA00022723"/>
    </source>
</evidence>
<dbReference type="UniPathway" id="UPA00378"/>
<dbReference type="Pfam" id="PF00652">
    <property type="entry name" value="Ricin_B_lectin"/>
    <property type="match status" value="1"/>
</dbReference>
<keyword evidence="9 16" id="KW-0430">Lectin</keyword>
<evidence type="ECO:0000256" key="7">
    <source>
        <dbReference type="ARBA" id="ARBA00022692"/>
    </source>
</evidence>
<keyword evidence="19" id="KW-1185">Reference proteome</keyword>
<feature type="region of interest" description="Disordered" evidence="17">
    <location>
        <begin position="103"/>
        <end position="141"/>
    </location>
</feature>
<dbReference type="PANTHER" id="PTHR11675:SF101">
    <property type="entry name" value="POLYPEPTIDE N-ACETYLGALACTOSAMINYLTRANSFERASE 5"/>
    <property type="match status" value="1"/>
</dbReference>
<comment type="similarity">
    <text evidence="4 16">Belongs to the glycosyltransferase 2 family. GalNAc-T subfamily.</text>
</comment>
<evidence type="ECO:0000256" key="13">
    <source>
        <dbReference type="ARBA" id="ARBA00023136"/>
    </source>
</evidence>
<evidence type="ECO:0000256" key="12">
    <source>
        <dbReference type="ARBA" id="ARBA00023034"/>
    </source>
</evidence>
<evidence type="ECO:0000256" key="9">
    <source>
        <dbReference type="ARBA" id="ARBA00022734"/>
    </source>
</evidence>
<dbReference type="PANTHER" id="PTHR11675">
    <property type="entry name" value="N-ACETYLGALACTOSAMINYLTRANSFERASE"/>
    <property type="match status" value="1"/>
</dbReference>
<evidence type="ECO:0000259" key="18">
    <source>
        <dbReference type="SMART" id="SM00458"/>
    </source>
</evidence>
<dbReference type="SMART" id="SM00458">
    <property type="entry name" value="RICIN"/>
    <property type="match status" value="1"/>
</dbReference>
<dbReference type="SUPFAM" id="SSF53448">
    <property type="entry name" value="Nucleotide-diphospho-sugar transferases"/>
    <property type="match status" value="1"/>
</dbReference>
<evidence type="ECO:0000256" key="6">
    <source>
        <dbReference type="ARBA" id="ARBA00022679"/>
    </source>
</evidence>
<dbReference type="InterPro" id="IPR000772">
    <property type="entry name" value="Ricin_B_lectin"/>
</dbReference>
<evidence type="ECO:0000256" key="16">
    <source>
        <dbReference type="RuleBase" id="RU361242"/>
    </source>
</evidence>
<dbReference type="InterPro" id="IPR001173">
    <property type="entry name" value="Glyco_trans_2-like"/>
</dbReference>
<evidence type="ECO:0000256" key="5">
    <source>
        <dbReference type="ARBA" id="ARBA00022676"/>
    </source>
</evidence>
<dbReference type="Proteomes" id="UP000095280">
    <property type="component" value="Unplaced"/>
</dbReference>
<dbReference type="Gene3D" id="3.90.550.10">
    <property type="entry name" value="Spore Coat Polysaccharide Biosynthesis Protein SpsA, Chain A"/>
    <property type="match status" value="1"/>
</dbReference>
<protein>
    <recommendedName>
        <fullName evidence="16">Polypeptide N-acetylgalactosaminyltransferase</fullName>
        <ecNumber evidence="16">2.4.1.-</ecNumber>
    </recommendedName>
    <alternativeName>
        <fullName evidence="16">Protein-UDP acetylgalactosaminyltransferase</fullName>
    </alternativeName>
</protein>
<dbReference type="CDD" id="cd23433">
    <property type="entry name" value="beta-trefoil_Ricin_GALNT1-like"/>
    <property type="match status" value="1"/>
</dbReference>
<dbReference type="FunFam" id="3.90.550.10:FF:000021">
    <property type="entry name" value="Polypeptide N-acetylgalactosaminyltransferase"/>
    <property type="match status" value="1"/>
</dbReference>
<keyword evidence="15 16" id="KW-0464">Manganese</keyword>
<keyword evidence="10" id="KW-0735">Signal-anchor</keyword>
<evidence type="ECO:0000256" key="2">
    <source>
        <dbReference type="ARBA" id="ARBA00004323"/>
    </source>
</evidence>
<accession>A0A1I8I7L5</accession>
<evidence type="ECO:0000256" key="3">
    <source>
        <dbReference type="ARBA" id="ARBA00004922"/>
    </source>
</evidence>
<dbReference type="AlphaFoldDB" id="A0A1I8I7L5"/>
<keyword evidence="12 16" id="KW-0333">Golgi apparatus</keyword>
<dbReference type="InterPro" id="IPR045885">
    <property type="entry name" value="GalNAc-T"/>
</dbReference>
<dbReference type="SUPFAM" id="SSF50370">
    <property type="entry name" value="Ricin B-like lectins"/>
    <property type="match status" value="1"/>
</dbReference>
<evidence type="ECO:0000313" key="19">
    <source>
        <dbReference type="Proteomes" id="UP000095280"/>
    </source>
</evidence>
<evidence type="ECO:0000256" key="10">
    <source>
        <dbReference type="ARBA" id="ARBA00022968"/>
    </source>
</evidence>
<dbReference type="GO" id="GO:0004653">
    <property type="term" value="F:polypeptide N-acetylgalactosaminyltransferase activity"/>
    <property type="evidence" value="ECO:0007669"/>
    <property type="project" value="TreeGrafter"/>
</dbReference>
<dbReference type="GO" id="GO:0006493">
    <property type="term" value="P:protein O-linked glycosylation"/>
    <property type="evidence" value="ECO:0007669"/>
    <property type="project" value="TreeGrafter"/>
</dbReference>
<evidence type="ECO:0000256" key="14">
    <source>
        <dbReference type="ARBA" id="ARBA00023157"/>
    </source>
</evidence>